<dbReference type="HAMAP" id="MF_00073">
    <property type="entry name" value="NusB"/>
    <property type="match status" value="1"/>
</dbReference>
<feature type="domain" description="NusB/RsmB/TIM44" evidence="7">
    <location>
        <begin position="8"/>
        <end position="131"/>
    </location>
</feature>
<evidence type="ECO:0000313" key="9">
    <source>
        <dbReference type="Proteomes" id="UP000214973"/>
    </source>
</evidence>
<dbReference type="GO" id="GO:0006353">
    <property type="term" value="P:DNA-templated transcription termination"/>
    <property type="evidence" value="ECO:0007669"/>
    <property type="project" value="UniProtKB-UniRule"/>
</dbReference>
<organism evidence="8 9">
    <name type="scientific">Veillonella rodentium</name>
    <dbReference type="NCBI Taxonomy" id="248315"/>
    <lineage>
        <taxon>Bacteria</taxon>
        <taxon>Bacillati</taxon>
        <taxon>Bacillota</taxon>
        <taxon>Negativicutes</taxon>
        <taxon>Veillonellales</taxon>
        <taxon>Veillonellaceae</taxon>
        <taxon>Veillonella</taxon>
    </lineage>
</organism>
<dbReference type="InterPro" id="IPR006027">
    <property type="entry name" value="NusB_RsmB_TIM44"/>
</dbReference>
<name>A0A239Z0N5_9FIRM</name>
<dbReference type="InterPro" id="IPR035926">
    <property type="entry name" value="NusB-like_sf"/>
</dbReference>
<evidence type="ECO:0000256" key="4">
    <source>
        <dbReference type="ARBA" id="ARBA00023015"/>
    </source>
</evidence>
<dbReference type="NCBIfam" id="TIGR01951">
    <property type="entry name" value="nusB"/>
    <property type="match status" value="1"/>
</dbReference>
<evidence type="ECO:0000256" key="1">
    <source>
        <dbReference type="ARBA" id="ARBA00005952"/>
    </source>
</evidence>
<dbReference type="GO" id="GO:0031564">
    <property type="term" value="P:transcription antitermination"/>
    <property type="evidence" value="ECO:0007669"/>
    <property type="project" value="UniProtKB-KW"/>
</dbReference>
<dbReference type="PANTHER" id="PTHR11078">
    <property type="entry name" value="N UTILIZATION SUBSTANCE PROTEIN B-RELATED"/>
    <property type="match status" value="1"/>
</dbReference>
<evidence type="ECO:0000256" key="6">
    <source>
        <dbReference type="HAMAP-Rule" id="MF_00073"/>
    </source>
</evidence>
<evidence type="ECO:0000256" key="2">
    <source>
        <dbReference type="ARBA" id="ARBA00022814"/>
    </source>
</evidence>
<keyword evidence="3 6" id="KW-0694">RNA-binding</keyword>
<dbReference type="PANTHER" id="PTHR11078:SF3">
    <property type="entry name" value="ANTITERMINATION NUSB DOMAIN-CONTAINING PROTEIN"/>
    <property type="match status" value="1"/>
</dbReference>
<dbReference type="Pfam" id="PF01029">
    <property type="entry name" value="NusB"/>
    <property type="match status" value="1"/>
</dbReference>
<dbReference type="Gene3D" id="1.10.940.10">
    <property type="entry name" value="NusB-like"/>
    <property type="match status" value="1"/>
</dbReference>
<dbReference type="GO" id="GO:0005829">
    <property type="term" value="C:cytosol"/>
    <property type="evidence" value="ECO:0007669"/>
    <property type="project" value="TreeGrafter"/>
</dbReference>
<dbReference type="AlphaFoldDB" id="A0A239Z0N5"/>
<proteinExistence type="inferred from homology"/>
<dbReference type="GO" id="GO:0003723">
    <property type="term" value="F:RNA binding"/>
    <property type="evidence" value="ECO:0007669"/>
    <property type="project" value="UniProtKB-UniRule"/>
</dbReference>
<keyword evidence="2 6" id="KW-0889">Transcription antitermination</keyword>
<dbReference type="InterPro" id="IPR011605">
    <property type="entry name" value="NusB_fam"/>
</dbReference>
<protein>
    <recommendedName>
        <fullName evidence="6">Transcription antitermination protein NusB</fullName>
    </recommendedName>
    <alternativeName>
        <fullName evidence="6">Antitermination factor NusB</fullName>
    </alternativeName>
</protein>
<evidence type="ECO:0000256" key="5">
    <source>
        <dbReference type="ARBA" id="ARBA00023163"/>
    </source>
</evidence>
<comment type="function">
    <text evidence="6">Involved in transcription antitermination. Required for transcription of ribosomal RNA (rRNA) genes. Binds specifically to the boxA antiterminator sequence of the ribosomal RNA (rrn) operons.</text>
</comment>
<evidence type="ECO:0000313" key="8">
    <source>
        <dbReference type="EMBL" id="SNV64889.1"/>
    </source>
</evidence>
<accession>A0A239Z0N5</accession>
<gene>
    <name evidence="6 8" type="primary">nusB</name>
    <name evidence="8" type="ORF">SAMEA44547418_00934</name>
</gene>
<keyword evidence="5 6" id="KW-0804">Transcription</keyword>
<comment type="similarity">
    <text evidence="1 6">Belongs to the NusB family.</text>
</comment>
<dbReference type="KEGG" id="vrm:44547418_00934"/>
<keyword evidence="4 6" id="KW-0805">Transcription regulation</keyword>
<dbReference type="SUPFAM" id="SSF48013">
    <property type="entry name" value="NusB-like"/>
    <property type="match status" value="1"/>
</dbReference>
<sequence length="134" mass="15320">MGTKKNRREARQYAFQLLFANEFHTDQVDVQFPEGDVPKAMNMEYAKSIVQGVLANQNNLDQQLQPFCKSRKVEHLDKVDRTILRLALWEMTNDKESLEPSIAINEAVQLAKVFGSDASYKLVNAILDAYNKSK</sequence>
<keyword evidence="9" id="KW-1185">Reference proteome</keyword>
<evidence type="ECO:0000259" key="7">
    <source>
        <dbReference type="Pfam" id="PF01029"/>
    </source>
</evidence>
<dbReference type="Proteomes" id="UP000214973">
    <property type="component" value="Chromosome 1"/>
</dbReference>
<reference evidence="8 9" key="1">
    <citation type="submission" date="2017-06" db="EMBL/GenBank/DDBJ databases">
        <authorList>
            <consortium name="Pathogen Informatics"/>
        </authorList>
    </citation>
    <scope>NUCLEOTIDE SEQUENCE [LARGE SCALE GENOMIC DNA]</scope>
    <source>
        <strain evidence="8 9">NCTC12018</strain>
    </source>
</reference>
<evidence type="ECO:0000256" key="3">
    <source>
        <dbReference type="ARBA" id="ARBA00022884"/>
    </source>
</evidence>
<dbReference type="EMBL" id="LT906470">
    <property type="protein sequence ID" value="SNV64889.1"/>
    <property type="molecule type" value="Genomic_DNA"/>
</dbReference>
<dbReference type="RefSeq" id="WP_095065906.1">
    <property type="nucleotide sequence ID" value="NZ_LT906470.1"/>
</dbReference>